<dbReference type="Gene3D" id="3.30.40.10">
    <property type="entry name" value="Zinc/RING finger domain, C3HC4 (zinc finger)"/>
    <property type="match status" value="1"/>
</dbReference>
<evidence type="ECO:0000256" key="12">
    <source>
        <dbReference type="SAM" id="MobiDB-lite"/>
    </source>
</evidence>
<dbReference type="GO" id="GO:0008270">
    <property type="term" value="F:zinc ion binding"/>
    <property type="evidence" value="ECO:0007669"/>
    <property type="project" value="UniProtKB-KW"/>
</dbReference>
<dbReference type="InterPro" id="IPR013083">
    <property type="entry name" value="Znf_RING/FYVE/PHD"/>
</dbReference>
<keyword evidence="10 13" id="KW-0472">Membrane</keyword>
<feature type="compositionally biased region" description="Low complexity" evidence="12">
    <location>
        <begin position="241"/>
        <end position="250"/>
    </location>
</feature>
<dbReference type="CDD" id="cd16745">
    <property type="entry name" value="RING-HC_AtRMA-like"/>
    <property type="match status" value="1"/>
</dbReference>
<dbReference type="AlphaFoldDB" id="A0A2C6L4K2"/>
<feature type="compositionally biased region" description="Low complexity" evidence="12">
    <location>
        <begin position="348"/>
        <end position="382"/>
    </location>
</feature>
<protein>
    <recommendedName>
        <fullName evidence="4">RING-type E3 ubiquitin transferase</fullName>
        <ecNumber evidence="4">2.3.2.27</ecNumber>
    </recommendedName>
</protein>
<feature type="compositionally biased region" description="Low complexity" evidence="12">
    <location>
        <begin position="176"/>
        <end position="191"/>
    </location>
</feature>
<feature type="compositionally biased region" description="Basic and acidic residues" evidence="12">
    <location>
        <begin position="299"/>
        <end position="318"/>
    </location>
</feature>
<gene>
    <name evidence="15" type="ORF">CSUI_002479</name>
</gene>
<dbReference type="Proteomes" id="UP000221165">
    <property type="component" value="Unassembled WGS sequence"/>
</dbReference>
<evidence type="ECO:0000313" key="15">
    <source>
        <dbReference type="EMBL" id="PHJ23677.1"/>
    </source>
</evidence>
<dbReference type="EC" id="2.3.2.27" evidence="4"/>
<evidence type="ECO:0000259" key="14">
    <source>
        <dbReference type="PROSITE" id="PS50089"/>
    </source>
</evidence>
<dbReference type="PROSITE" id="PS50089">
    <property type="entry name" value="ZF_RING_2"/>
    <property type="match status" value="1"/>
</dbReference>
<evidence type="ECO:0000256" key="13">
    <source>
        <dbReference type="SAM" id="Phobius"/>
    </source>
</evidence>
<dbReference type="SUPFAM" id="SSF57850">
    <property type="entry name" value="RING/U-box"/>
    <property type="match status" value="1"/>
</dbReference>
<dbReference type="OrthoDB" id="10254945at2759"/>
<keyword evidence="13" id="KW-0812">Transmembrane</keyword>
<evidence type="ECO:0000256" key="4">
    <source>
        <dbReference type="ARBA" id="ARBA00012483"/>
    </source>
</evidence>
<evidence type="ECO:0000256" key="7">
    <source>
        <dbReference type="ARBA" id="ARBA00022771"/>
    </source>
</evidence>
<keyword evidence="7 11" id="KW-0863">Zinc-finger</keyword>
<dbReference type="InterPro" id="IPR045103">
    <property type="entry name" value="RNF5/RNF185-like"/>
</dbReference>
<feature type="compositionally biased region" description="Low complexity" evidence="12">
    <location>
        <begin position="1"/>
        <end position="52"/>
    </location>
</feature>
<keyword evidence="16" id="KW-1185">Reference proteome</keyword>
<feature type="region of interest" description="Disordered" evidence="12">
    <location>
        <begin position="1"/>
        <end position="382"/>
    </location>
</feature>
<keyword evidence="6" id="KW-0479">Metal-binding</keyword>
<keyword evidence="13" id="KW-1133">Transmembrane helix</keyword>
<reference evidence="15 16" key="1">
    <citation type="journal article" date="2017" name="Int. J. Parasitol.">
        <title>The genome of the protozoan parasite Cystoisospora suis and a reverse vaccinology approach to identify vaccine candidates.</title>
        <authorList>
            <person name="Palmieri N."/>
            <person name="Shrestha A."/>
            <person name="Ruttkowski B."/>
            <person name="Beck T."/>
            <person name="Vogl C."/>
            <person name="Tomley F."/>
            <person name="Blake D.P."/>
            <person name="Joachim A."/>
        </authorList>
    </citation>
    <scope>NUCLEOTIDE SEQUENCE [LARGE SCALE GENOMIC DNA]</scope>
    <source>
        <strain evidence="15 16">Wien I</strain>
    </source>
</reference>
<dbReference type="RefSeq" id="XP_067925352.1">
    <property type="nucleotide sequence ID" value="XM_068062679.1"/>
</dbReference>
<proteinExistence type="predicted"/>
<evidence type="ECO:0000256" key="10">
    <source>
        <dbReference type="ARBA" id="ARBA00023136"/>
    </source>
</evidence>
<feature type="transmembrane region" description="Helical" evidence="13">
    <location>
        <begin position="582"/>
        <end position="601"/>
    </location>
</feature>
<dbReference type="GO" id="GO:0016567">
    <property type="term" value="P:protein ubiquitination"/>
    <property type="evidence" value="ECO:0007669"/>
    <property type="project" value="UniProtKB-UniPathway"/>
</dbReference>
<comment type="subcellular location">
    <subcellularLocation>
        <location evidence="2">Endomembrane system</location>
    </subcellularLocation>
</comment>
<comment type="catalytic activity">
    <reaction evidence="1">
        <text>S-ubiquitinyl-[E2 ubiquitin-conjugating enzyme]-L-cysteine + [acceptor protein]-L-lysine = [E2 ubiquitin-conjugating enzyme]-L-cysteine + N(6)-ubiquitinyl-[acceptor protein]-L-lysine.</text>
        <dbReference type="EC" id="2.3.2.27"/>
    </reaction>
</comment>
<evidence type="ECO:0000256" key="1">
    <source>
        <dbReference type="ARBA" id="ARBA00000900"/>
    </source>
</evidence>
<dbReference type="InterPro" id="IPR001841">
    <property type="entry name" value="Znf_RING"/>
</dbReference>
<evidence type="ECO:0000256" key="9">
    <source>
        <dbReference type="ARBA" id="ARBA00022833"/>
    </source>
</evidence>
<dbReference type="UniPathway" id="UPA00143"/>
<sequence>MESSSSSLSSPPSKEGLLPSSASSLPSSALPVDALSSSSSQPSSSQRSSDSSSNKDDSSPLSSPICSDIPTASSNRLLTADEKEHGCSSSPSPSPDDGEVKQEDSASFPQSVGGDGTDEGEQGGTIDEGQAQGESKECAGFSNGVVKKKSEEEGGGDEQRAYSGGIETSDTHHSAEAPSSLASSSGVSAHAPTVVHNHAVISTPPVSPSPFPSSSLPSSSSEESSSHAREEQQTLQPPSPLSTASASSCSSHDRGGQVAEEISPLVHVPSSDSLRPTSYSIVYSKKTRTPSPRAAGEGGDVHRSSTQESSCKRTRESGAENSTVLRGESPSSSSFTAETGRGRGGPISTSDGCSSSSSTSSSNNKASSSQKTATSSSTTRANNASTMTRFDCNICFDEATDPVVTRCGHLFCWRCLHAWLQRGANECPVCKGYTTTKNVIPIYGRGGESHPHDGDEDPEKAGKGGGSASASSSSGSTGPTPERPRAERTEPQPSSSSSATSRSDFAGGLFSGGSGPSFSFSLFPFFGLGVTWGSGGFRASSVPSTPFDWLFMPPGAAAGSGGIRRGGLNRHEQQLTEEQQRLQSLGFLLIALFFVLYIIFVA</sequence>
<keyword evidence="5" id="KW-0808">Transferase</keyword>
<name>A0A2C6L4K2_9APIC</name>
<feature type="region of interest" description="Disordered" evidence="12">
    <location>
        <begin position="444"/>
        <end position="502"/>
    </location>
</feature>
<feature type="compositionally biased region" description="Low complexity" evidence="12">
    <location>
        <begin position="212"/>
        <end position="223"/>
    </location>
</feature>
<dbReference type="PANTHER" id="PTHR12313">
    <property type="entry name" value="E3 UBIQUITIN-PROTEIN LIGASE RNF5-RELATED"/>
    <property type="match status" value="1"/>
</dbReference>
<evidence type="ECO:0000256" key="3">
    <source>
        <dbReference type="ARBA" id="ARBA00004906"/>
    </source>
</evidence>
<evidence type="ECO:0000313" key="16">
    <source>
        <dbReference type="Proteomes" id="UP000221165"/>
    </source>
</evidence>
<dbReference type="GeneID" id="94425890"/>
<comment type="caution">
    <text evidence="15">The sequence shown here is derived from an EMBL/GenBank/DDBJ whole genome shotgun (WGS) entry which is preliminary data.</text>
</comment>
<keyword evidence="8" id="KW-0833">Ubl conjugation pathway</keyword>
<dbReference type="InterPro" id="IPR018957">
    <property type="entry name" value="Znf_C3HC4_RING-type"/>
</dbReference>
<dbReference type="SMART" id="SM00184">
    <property type="entry name" value="RING"/>
    <property type="match status" value="1"/>
</dbReference>
<feature type="compositionally biased region" description="Polar residues" evidence="12">
    <location>
        <begin position="319"/>
        <end position="337"/>
    </location>
</feature>
<dbReference type="VEuPathDB" id="ToxoDB:CSUI_002479"/>
<dbReference type="Pfam" id="PF00097">
    <property type="entry name" value="zf-C3HC4"/>
    <property type="match status" value="1"/>
</dbReference>
<accession>A0A2C6L4K2</accession>
<keyword evidence="9" id="KW-0862">Zinc</keyword>
<evidence type="ECO:0000256" key="2">
    <source>
        <dbReference type="ARBA" id="ARBA00004308"/>
    </source>
</evidence>
<evidence type="ECO:0000256" key="8">
    <source>
        <dbReference type="ARBA" id="ARBA00022786"/>
    </source>
</evidence>
<dbReference type="InterPro" id="IPR017907">
    <property type="entry name" value="Znf_RING_CS"/>
</dbReference>
<feature type="compositionally biased region" description="Basic and acidic residues" evidence="12">
    <location>
        <begin position="148"/>
        <end position="160"/>
    </location>
</feature>
<dbReference type="EMBL" id="MIGC01001042">
    <property type="protein sequence ID" value="PHJ23677.1"/>
    <property type="molecule type" value="Genomic_DNA"/>
</dbReference>
<evidence type="ECO:0000256" key="6">
    <source>
        <dbReference type="ARBA" id="ARBA00022723"/>
    </source>
</evidence>
<feature type="domain" description="RING-type" evidence="14">
    <location>
        <begin position="392"/>
        <end position="431"/>
    </location>
</feature>
<evidence type="ECO:0000256" key="5">
    <source>
        <dbReference type="ARBA" id="ARBA00022679"/>
    </source>
</evidence>
<evidence type="ECO:0000256" key="11">
    <source>
        <dbReference type="PROSITE-ProRule" id="PRU00175"/>
    </source>
</evidence>
<feature type="compositionally biased region" description="Polar residues" evidence="12">
    <location>
        <begin position="270"/>
        <end position="281"/>
    </location>
</feature>
<organism evidence="15 16">
    <name type="scientific">Cystoisospora suis</name>
    <dbReference type="NCBI Taxonomy" id="483139"/>
    <lineage>
        <taxon>Eukaryota</taxon>
        <taxon>Sar</taxon>
        <taxon>Alveolata</taxon>
        <taxon>Apicomplexa</taxon>
        <taxon>Conoidasida</taxon>
        <taxon>Coccidia</taxon>
        <taxon>Eucoccidiorida</taxon>
        <taxon>Eimeriorina</taxon>
        <taxon>Sarcocystidae</taxon>
        <taxon>Cystoisospora</taxon>
    </lineage>
</organism>
<dbReference type="PROSITE" id="PS00518">
    <property type="entry name" value="ZF_RING_1"/>
    <property type="match status" value="1"/>
</dbReference>
<dbReference type="GO" id="GO:0006511">
    <property type="term" value="P:ubiquitin-dependent protein catabolic process"/>
    <property type="evidence" value="ECO:0007669"/>
    <property type="project" value="InterPro"/>
</dbReference>
<dbReference type="GO" id="GO:0005783">
    <property type="term" value="C:endoplasmic reticulum"/>
    <property type="evidence" value="ECO:0007669"/>
    <property type="project" value="InterPro"/>
</dbReference>
<comment type="pathway">
    <text evidence="3">Protein modification; protein ubiquitination.</text>
</comment>
<dbReference type="GO" id="GO:0061630">
    <property type="term" value="F:ubiquitin protein ligase activity"/>
    <property type="evidence" value="ECO:0007669"/>
    <property type="project" value="UniProtKB-EC"/>
</dbReference>